<organism evidence="1 2">
    <name type="scientific">Sporocytophaga myxococcoides</name>
    <dbReference type="NCBI Taxonomy" id="153721"/>
    <lineage>
        <taxon>Bacteria</taxon>
        <taxon>Pseudomonadati</taxon>
        <taxon>Bacteroidota</taxon>
        <taxon>Cytophagia</taxon>
        <taxon>Cytophagales</taxon>
        <taxon>Cytophagaceae</taxon>
        <taxon>Sporocytophaga</taxon>
    </lineage>
</organism>
<accession>A0A098LH99</accession>
<reference evidence="1 2" key="1">
    <citation type="submission" date="2014-09" db="EMBL/GenBank/DDBJ databases">
        <title>Sporocytophaga myxococcoides PG-01 genome sequencing.</title>
        <authorList>
            <person name="Liu L."/>
            <person name="Gao P.J."/>
            <person name="Chen G.J."/>
            <person name="Wang L.S."/>
        </authorList>
    </citation>
    <scope>NUCLEOTIDE SEQUENCE [LARGE SCALE GENOMIC DNA]</scope>
    <source>
        <strain evidence="1 2">PG-01</strain>
    </source>
</reference>
<name>A0A098LH99_9BACT</name>
<gene>
    <name evidence="1" type="ORF">MYP_3580</name>
</gene>
<dbReference type="Proteomes" id="UP000030185">
    <property type="component" value="Unassembled WGS sequence"/>
</dbReference>
<proteinExistence type="predicted"/>
<comment type="caution">
    <text evidence="1">The sequence shown here is derived from an EMBL/GenBank/DDBJ whole genome shotgun (WGS) entry which is preliminary data.</text>
</comment>
<dbReference type="AlphaFoldDB" id="A0A098LH99"/>
<dbReference type="EMBL" id="BBLT01000007">
    <property type="protein sequence ID" value="GAL86351.1"/>
    <property type="molecule type" value="Genomic_DNA"/>
</dbReference>
<protein>
    <submittedName>
        <fullName evidence="1">Uncharacterized protein</fullName>
    </submittedName>
</protein>
<keyword evidence="2" id="KW-1185">Reference proteome</keyword>
<dbReference type="STRING" id="153721.MYP_3580"/>
<sequence length="50" mass="5817">MMPSLGAKASIKFWDREVYLDLLEIHKKLYHSGIDPLFYLFGEGAYILLI</sequence>
<evidence type="ECO:0000313" key="1">
    <source>
        <dbReference type="EMBL" id="GAL86351.1"/>
    </source>
</evidence>
<evidence type="ECO:0000313" key="2">
    <source>
        <dbReference type="Proteomes" id="UP000030185"/>
    </source>
</evidence>